<sequence length="551" mass="61972">MSTFDTNDLDFYELRGLDLIEELSSVPRLNTLQQNVEEFLSSILSTKESIGRDPRLIENTSVEQEDKVRTILKTCATCVTQLRLVCLDLYRDSRQVGWDLDNKEADRAFVLDVATKPFDGICDILSYLTYILPCWSDGERAGQERPEAWDDWFKAACDNVIELKLQIKIAGELAMISLSASRLYQRENSLDIAPSTNGSDIPNSDELKGISDSSDDGVWQRLRRDLAENGILDDAIEKIEDPLKDFVRNLVQGETSHWEQPDQDTTTDNPKLGSYTNDEASGRFEASGNLLNAVDKFQKVRAGIAEMLPGNYDSIAPEILEVALQSTNAFRQVLRILYDSACRDPGRAAIYARFAKYLQKHSTTEILKSSPTCWGVQAESGKGPVSGYLWKRCWGDWKLENNGSTQITVEHFALGLSSFIGELVKYKMVKKYQVNSLLQRLLESNSSIKTAEAVALYQLLRTVGSTIEGGRRTPEMSGHFERLNARINSPGVPKNLRTLGKELKEMRKSGWTAVKTRAESEALCRAVVRIRDDLSRSTKYASHVLTRRTLL</sequence>
<feature type="domain" description="MIF4G" evidence="5">
    <location>
        <begin position="300"/>
        <end position="508"/>
    </location>
</feature>
<keyword evidence="7" id="KW-1185">Reference proteome</keyword>
<protein>
    <recommendedName>
        <fullName evidence="5">MIF4G domain-containing protein</fullName>
    </recommendedName>
</protein>
<evidence type="ECO:0000256" key="2">
    <source>
        <dbReference type="ARBA" id="ARBA00022540"/>
    </source>
</evidence>
<proteinExistence type="inferred from homology"/>
<evidence type="ECO:0000256" key="4">
    <source>
        <dbReference type="SAM" id="MobiDB-lite"/>
    </source>
</evidence>
<dbReference type="PANTHER" id="PTHR23253">
    <property type="entry name" value="EUKARYOTIC TRANSLATION INITIATION FACTOR 4 GAMMA"/>
    <property type="match status" value="1"/>
</dbReference>
<dbReference type="EMBL" id="LKEA01000034">
    <property type="protein sequence ID" value="ROV96009.1"/>
    <property type="molecule type" value="Genomic_DNA"/>
</dbReference>
<keyword evidence="3" id="KW-0648">Protein biosynthesis</keyword>
<dbReference type="SUPFAM" id="SSF48371">
    <property type="entry name" value="ARM repeat"/>
    <property type="match status" value="1"/>
</dbReference>
<organism evidence="6 7">
    <name type="scientific">Cytospora schulzeri</name>
    <dbReference type="NCBI Taxonomy" id="448051"/>
    <lineage>
        <taxon>Eukaryota</taxon>
        <taxon>Fungi</taxon>
        <taxon>Dikarya</taxon>
        <taxon>Ascomycota</taxon>
        <taxon>Pezizomycotina</taxon>
        <taxon>Sordariomycetes</taxon>
        <taxon>Sordariomycetidae</taxon>
        <taxon>Diaporthales</taxon>
        <taxon>Cytosporaceae</taxon>
        <taxon>Cytospora</taxon>
    </lineage>
</organism>
<dbReference type="Gene3D" id="1.25.40.180">
    <property type="match status" value="1"/>
</dbReference>
<dbReference type="GO" id="GO:0016281">
    <property type="term" value="C:eukaryotic translation initiation factor 4F complex"/>
    <property type="evidence" value="ECO:0007669"/>
    <property type="project" value="TreeGrafter"/>
</dbReference>
<evidence type="ECO:0000256" key="3">
    <source>
        <dbReference type="ARBA" id="ARBA00022917"/>
    </source>
</evidence>
<feature type="region of interest" description="Disordered" evidence="4">
    <location>
        <begin position="254"/>
        <end position="273"/>
    </location>
</feature>
<evidence type="ECO:0000259" key="5">
    <source>
        <dbReference type="Pfam" id="PF02854"/>
    </source>
</evidence>
<feature type="compositionally biased region" description="Polar residues" evidence="4">
    <location>
        <begin position="263"/>
        <end position="273"/>
    </location>
</feature>
<accession>A0A423VY49</accession>
<evidence type="ECO:0000256" key="1">
    <source>
        <dbReference type="ARBA" id="ARBA00005775"/>
    </source>
</evidence>
<dbReference type="AlphaFoldDB" id="A0A423VY49"/>
<dbReference type="InterPro" id="IPR003890">
    <property type="entry name" value="MIF4G-like_typ-3"/>
</dbReference>
<comment type="caution">
    <text evidence="6">The sequence shown here is derived from an EMBL/GenBank/DDBJ whole genome shotgun (WGS) entry which is preliminary data.</text>
</comment>
<reference evidence="6 7" key="1">
    <citation type="submission" date="2015-09" db="EMBL/GenBank/DDBJ databases">
        <title>Host preference determinants of Valsa canker pathogens revealed by comparative genomics.</title>
        <authorList>
            <person name="Yin Z."/>
            <person name="Huang L."/>
        </authorList>
    </citation>
    <scope>NUCLEOTIDE SEQUENCE [LARGE SCALE GENOMIC DNA]</scope>
    <source>
        <strain evidence="6 7">03-1</strain>
    </source>
</reference>
<name>A0A423VY49_9PEZI</name>
<dbReference type="OrthoDB" id="5205550at2759"/>
<dbReference type="InterPro" id="IPR016024">
    <property type="entry name" value="ARM-type_fold"/>
</dbReference>
<dbReference type="Proteomes" id="UP000283895">
    <property type="component" value="Unassembled WGS sequence"/>
</dbReference>
<keyword evidence="2" id="KW-0396">Initiation factor</keyword>
<comment type="similarity">
    <text evidence="1">Belongs to the eukaryotic initiation factor 4G family.</text>
</comment>
<evidence type="ECO:0000313" key="6">
    <source>
        <dbReference type="EMBL" id="ROV96009.1"/>
    </source>
</evidence>
<evidence type="ECO:0000313" key="7">
    <source>
        <dbReference type="Proteomes" id="UP000283895"/>
    </source>
</evidence>
<gene>
    <name evidence="6" type="ORF">VMCG_08018</name>
</gene>
<dbReference type="GO" id="GO:0003729">
    <property type="term" value="F:mRNA binding"/>
    <property type="evidence" value="ECO:0007669"/>
    <property type="project" value="TreeGrafter"/>
</dbReference>
<dbReference type="STRING" id="356882.A0A423VY49"/>
<dbReference type="Pfam" id="PF02854">
    <property type="entry name" value="MIF4G"/>
    <property type="match status" value="1"/>
</dbReference>
<dbReference type="GO" id="GO:0003743">
    <property type="term" value="F:translation initiation factor activity"/>
    <property type="evidence" value="ECO:0007669"/>
    <property type="project" value="UniProtKB-KW"/>
</dbReference>
<dbReference type="PANTHER" id="PTHR23253:SF9">
    <property type="entry name" value="EUKARYOTIC TRANSLATION INITIATION FACTOR 4 GAMMA 2"/>
    <property type="match status" value="1"/>
</dbReference>